<sequence>MAIKNVIIVGASGNLGPAILDVFLKESSFNTTVLSRQSSAATFPSGVKVIKADYDSADSLKDAFKGQDAVVSLVGGMGLGDQNKLIDAAIAAGVQRFIPSEYGSNTLDARIRAIVPVFEAKIGAVNYLKNKEKEISWTSIVTGPFLDWGLKTGFLGFDAASKTATLYDNGEATVSNTTLRKIGLATVKALEKEDLTKNQYVYVSEVQASQKEILAAIEKVTGAKWTVNNVSTKDLIADGRGKLQKGDFSGLVPLILGATYGKEEELGNFVSQGLWNEKLGVPSESLEEIVKKSLG</sequence>
<dbReference type="InterPro" id="IPR051609">
    <property type="entry name" value="NmrA/Isoflavone_reductase-like"/>
</dbReference>
<dbReference type="Proteomes" id="UP000245464">
    <property type="component" value="Chromosome 5"/>
</dbReference>
<keyword evidence="6" id="KW-1185">Reference proteome</keyword>
<proteinExistence type="predicted"/>
<gene>
    <name evidence="5" type="ORF">Ptr86124_006698</name>
    <name evidence="4" type="ORF">PtrM4_110560</name>
</gene>
<evidence type="ECO:0000256" key="2">
    <source>
        <dbReference type="ARBA" id="ARBA00023002"/>
    </source>
</evidence>
<evidence type="ECO:0000313" key="5">
    <source>
        <dbReference type="EMBL" id="KAI1514068.1"/>
    </source>
</evidence>
<reference evidence="6" key="4">
    <citation type="journal article" date="2022" name="Microb. Genom.">
        <title>A global pangenome for the wheat fungal pathogen Pyrenophora tritici-repentis and prediction of effector protein structural homology.</title>
        <authorList>
            <person name="Moolhuijzen P.M."/>
            <person name="See P.T."/>
            <person name="Shi G."/>
            <person name="Powell H.R."/>
            <person name="Cockram J."/>
            <person name="Jorgensen L.N."/>
            <person name="Benslimane H."/>
            <person name="Strelkov S.E."/>
            <person name="Turner J."/>
            <person name="Liu Z."/>
            <person name="Moffat C.S."/>
        </authorList>
    </citation>
    <scope>NUCLEOTIDE SEQUENCE [LARGE SCALE GENOMIC DNA]</scope>
</reference>
<dbReference type="EMBL" id="NQIK02000005">
    <property type="protein sequence ID" value="KAF7571054.1"/>
    <property type="molecule type" value="Genomic_DNA"/>
</dbReference>
<dbReference type="InterPro" id="IPR036291">
    <property type="entry name" value="NAD(P)-bd_dom_sf"/>
</dbReference>
<protein>
    <submittedName>
        <fullName evidence="5">Isoflavone reductase family protein</fullName>
    </submittedName>
    <submittedName>
        <fullName evidence="4">NmrA multi-domain protein</fullName>
    </submittedName>
</protein>
<dbReference type="Pfam" id="PF05368">
    <property type="entry name" value="NmrA"/>
    <property type="match status" value="1"/>
</dbReference>
<dbReference type="PANTHER" id="PTHR47706:SF10">
    <property type="entry name" value="NMRA-LIKE DOMAIN-CONTAINING PROTEIN"/>
    <property type="match status" value="1"/>
</dbReference>
<comment type="caution">
    <text evidence="5">The sequence shown here is derived from an EMBL/GenBank/DDBJ whole genome shotgun (WGS) entry which is preliminary data.</text>
</comment>
<feature type="domain" description="NmrA-like" evidence="3">
    <location>
        <begin position="4"/>
        <end position="233"/>
    </location>
</feature>
<evidence type="ECO:0000313" key="6">
    <source>
        <dbReference type="Proteomes" id="UP000249757"/>
    </source>
</evidence>
<evidence type="ECO:0000259" key="3">
    <source>
        <dbReference type="Pfam" id="PF05368"/>
    </source>
</evidence>
<dbReference type="CDD" id="cd05259">
    <property type="entry name" value="PCBER_SDR_a"/>
    <property type="match status" value="1"/>
</dbReference>
<dbReference type="PANTHER" id="PTHR47706">
    <property type="entry name" value="NMRA-LIKE FAMILY PROTEIN"/>
    <property type="match status" value="1"/>
</dbReference>
<evidence type="ECO:0000256" key="1">
    <source>
        <dbReference type="ARBA" id="ARBA00022857"/>
    </source>
</evidence>
<dbReference type="Gene3D" id="3.40.50.720">
    <property type="entry name" value="NAD(P)-binding Rossmann-like Domain"/>
    <property type="match status" value="1"/>
</dbReference>
<reference evidence="4" key="1">
    <citation type="journal article" date="2018" name="BMC Genomics">
        <title>Comparative genomics of the wheat fungal pathogen Pyrenophora tritici-repentis reveals chromosomal variations and genome plasticity.</title>
        <authorList>
            <person name="Moolhuijzen P."/>
            <person name="See P.T."/>
            <person name="Hane J.K."/>
            <person name="Shi G."/>
            <person name="Liu Z."/>
            <person name="Oliver R.P."/>
            <person name="Moffat C.S."/>
        </authorList>
    </citation>
    <scope>NUCLEOTIDE SEQUENCE [LARGE SCALE GENOMIC DNA]</scope>
    <source>
        <strain evidence="4">M4</strain>
    </source>
</reference>
<dbReference type="Gene3D" id="3.90.25.10">
    <property type="entry name" value="UDP-galactose 4-epimerase, domain 1"/>
    <property type="match status" value="1"/>
</dbReference>
<dbReference type="OMA" id="SHEEHIS"/>
<dbReference type="InterPro" id="IPR008030">
    <property type="entry name" value="NmrA-like"/>
</dbReference>
<dbReference type="OrthoDB" id="9984533at2759"/>
<dbReference type="AlphaFoldDB" id="A0A2W1EXR8"/>
<dbReference type="EMBL" id="NRDI02000008">
    <property type="protein sequence ID" value="KAI1514068.1"/>
    <property type="molecule type" value="Genomic_DNA"/>
</dbReference>
<dbReference type="GO" id="GO:0016491">
    <property type="term" value="F:oxidoreductase activity"/>
    <property type="evidence" value="ECO:0007669"/>
    <property type="project" value="UniProtKB-KW"/>
</dbReference>
<reference evidence="5" key="2">
    <citation type="submission" date="2021-05" db="EMBL/GenBank/DDBJ databases">
        <authorList>
            <person name="Moolhuijzen P.M."/>
            <person name="Moffat C.S."/>
        </authorList>
    </citation>
    <scope>NUCLEOTIDE SEQUENCE</scope>
    <source>
        <strain evidence="5">86-124</strain>
    </source>
</reference>
<evidence type="ECO:0000313" key="4">
    <source>
        <dbReference type="EMBL" id="KAF7571054.1"/>
    </source>
</evidence>
<dbReference type="InterPro" id="IPR045312">
    <property type="entry name" value="PCBER-like"/>
</dbReference>
<reference evidence="5" key="3">
    <citation type="journal article" date="2022" name="bioRxiv">
        <title>A global pangenome for the wheat fungal pathogen Pyrenophora tritici-repentis and prediction of effector protein structural homology.</title>
        <authorList>
            <person name="Moolhuijzen P."/>
            <person name="See P.T."/>
            <person name="Shi G."/>
            <person name="Powell H.R."/>
            <person name="Cockram J."/>
            <person name="Jorgensen L.N."/>
            <person name="Benslimane H."/>
            <person name="Strelkov S.E."/>
            <person name="Turner J."/>
            <person name="Liu Z."/>
            <person name="Moffat C.S."/>
        </authorList>
    </citation>
    <scope>NUCLEOTIDE SEQUENCE</scope>
    <source>
        <strain evidence="5">86-124</strain>
    </source>
</reference>
<dbReference type="Proteomes" id="UP000249757">
    <property type="component" value="Unassembled WGS sequence"/>
</dbReference>
<organism evidence="5 6">
    <name type="scientific">Pyrenophora tritici-repentis</name>
    <dbReference type="NCBI Taxonomy" id="45151"/>
    <lineage>
        <taxon>Eukaryota</taxon>
        <taxon>Fungi</taxon>
        <taxon>Dikarya</taxon>
        <taxon>Ascomycota</taxon>
        <taxon>Pezizomycotina</taxon>
        <taxon>Dothideomycetes</taxon>
        <taxon>Pleosporomycetidae</taxon>
        <taxon>Pleosporales</taxon>
        <taxon>Pleosporineae</taxon>
        <taxon>Pleosporaceae</taxon>
        <taxon>Pyrenophora</taxon>
    </lineage>
</organism>
<name>A0A2W1EXR8_9PLEO</name>
<keyword evidence="1" id="KW-0521">NADP</keyword>
<keyword evidence="2" id="KW-0560">Oxidoreductase</keyword>
<accession>A0A2W1EXR8</accession>
<dbReference type="SUPFAM" id="SSF51735">
    <property type="entry name" value="NAD(P)-binding Rossmann-fold domains"/>
    <property type="match status" value="1"/>
</dbReference>